<organism evidence="1 2">
    <name type="scientific">Hyalomma asiaticum</name>
    <name type="common">Tick</name>
    <dbReference type="NCBI Taxonomy" id="266040"/>
    <lineage>
        <taxon>Eukaryota</taxon>
        <taxon>Metazoa</taxon>
        <taxon>Ecdysozoa</taxon>
        <taxon>Arthropoda</taxon>
        <taxon>Chelicerata</taxon>
        <taxon>Arachnida</taxon>
        <taxon>Acari</taxon>
        <taxon>Parasitiformes</taxon>
        <taxon>Ixodida</taxon>
        <taxon>Ixodoidea</taxon>
        <taxon>Ixodidae</taxon>
        <taxon>Hyalomminae</taxon>
        <taxon>Hyalomma</taxon>
    </lineage>
</organism>
<gene>
    <name evidence="1" type="ORF">HPB50_026747</name>
</gene>
<comment type="caution">
    <text evidence="1">The sequence shown here is derived from an EMBL/GenBank/DDBJ whole genome shotgun (WGS) entry which is preliminary data.</text>
</comment>
<evidence type="ECO:0000313" key="1">
    <source>
        <dbReference type="EMBL" id="KAH6927081.1"/>
    </source>
</evidence>
<reference evidence="1" key="1">
    <citation type="submission" date="2020-05" db="EMBL/GenBank/DDBJ databases">
        <title>Large-scale comparative analyses of tick genomes elucidate their genetic diversity and vector capacities.</title>
        <authorList>
            <person name="Jia N."/>
            <person name="Wang J."/>
            <person name="Shi W."/>
            <person name="Du L."/>
            <person name="Sun Y."/>
            <person name="Zhan W."/>
            <person name="Jiang J."/>
            <person name="Wang Q."/>
            <person name="Zhang B."/>
            <person name="Ji P."/>
            <person name="Sakyi L.B."/>
            <person name="Cui X."/>
            <person name="Yuan T."/>
            <person name="Jiang B."/>
            <person name="Yang W."/>
            <person name="Lam T.T.-Y."/>
            <person name="Chang Q."/>
            <person name="Ding S."/>
            <person name="Wang X."/>
            <person name="Zhu J."/>
            <person name="Ruan X."/>
            <person name="Zhao L."/>
            <person name="Wei J."/>
            <person name="Que T."/>
            <person name="Du C."/>
            <person name="Cheng J."/>
            <person name="Dai P."/>
            <person name="Han X."/>
            <person name="Huang E."/>
            <person name="Gao Y."/>
            <person name="Liu J."/>
            <person name="Shao H."/>
            <person name="Ye R."/>
            <person name="Li L."/>
            <person name="Wei W."/>
            <person name="Wang X."/>
            <person name="Wang C."/>
            <person name="Yang T."/>
            <person name="Huo Q."/>
            <person name="Li W."/>
            <person name="Guo W."/>
            <person name="Chen H."/>
            <person name="Zhou L."/>
            <person name="Ni X."/>
            <person name="Tian J."/>
            <person name="Zhou Y."/>
            <person name="Sheng Y."/>
            <person name="Liu T."/>
            <person name="Pan Y."/>
            <person name="Xia L."/>
            <person name="Li J."/>
            <person name="Zhao F."/>
            <person name="Cao W."/>
        </authorList>
    </citation>
    <scope>NUCLEOTIDE SEQUENCE</scope>
    <source>
        <strain evidence="1">Hyas-2018</strain>
    </source>
</reference>
<dbReference type="EMBL" id="CM023487">
    <property type="protein sequence ID" value="KAH6927081.1"/>
    <property type="molecule type" value="Genomic_DNA"/>
</dbReference>
<dbReference type="Proteomes" id="UP000821845">
    <property type="component" value="Chromosome 7"/>
</dbReference>
<evidence type="ECO:0000313" key="2">
    <source>
        <dbReference type="Proteomes" id="UP000821845"/>
    </source>
</evidence>
<accession>A0ACB7RZJ2</accession>
<proteinExistence type="predicted"/>
<protein>
    <submittedName>
        <fullName evidence="1">Uncharacterized protein</fullName>
    </submittedName>
</protein>
<sequence>MRAFLLTLGSVVLTTAVIGNAYYQKKQFYPSVVYLTKSNPSMAIIYLQAFVFVILMGKLMRKVFFGQLRAAEMEASHLIERSWYAVTETCLAFTVFRDDFSPKFVALFTLLLFLKCFHWLAEDRVDYMERSPVISYLFHVRVIALLLLLGFLDYAFVAHAYHTTLTKGASVQVVFGFEYAILLSIVANIYVKYFLHTMDLHSENPWENKAVYLLYTELIISFVKVVLYLAFMAIMIKIHTFPLFAIRPMYLSMRAFKKAFNDVIMSRRAIRNMNTLYPDATPEELASADNVCIICREEMVGGGNKRLPCSHIFHTACLRSWFQRQQTCPTCRMDVLRQPAAAAAAAAANNVAAPPPAAGQAAPQVPPNVPGQAFPQWPPGMAGFPLFPPFQQLQQHFIQQQQQQQQQQQRGAQNAGAPSPSASTSEQQHQQQQSQQQQPSAAEAGGTAGVAAGTAFFLPPFFPLLLPPPPPIPPEGLEALSAEELNAMEGQEREQVAARIRVLRNIQTLLDAAVLQLQQYSTAVARETAAGQQSTHQQRSSSNTAAGRPSAESASADLSASGFKEGAASAAAELRQSDDDPNAEVEVLEIMVRKRFRAVPLLVTITTTAVVAVLLDRASSEGVELASCRFPITEPTSALYGYPDDGQLQRPRPTLDDRIMRVMLACSGIEFVPRHVWGARRPKCWDRLKVQPVPRFFVHHTTEAECFDFWSCSWRMRYWQNFHMDTRGWCDLGYSFLIGGDGRVYVARGWDASGAHTKGHNQDALAASFIGDFSRHLPTPRALWALHRLLQCGVALGKISPYYTLHGHRDAGCTSGPGNALYAYISRWNNFGGKLQKEATEMIMESSNSFSSVNVKLEPRAILTEDAEFVQRILQKVNASRSSDPVNMVRGLLVVVIVAAVLDYVYSFGSTTYGYPEWKQRIGGARWWQVPWLLQQEYRVLLACSGIEFVPRQAWGARPPTEWERLKVQPVPRVFVHHTAGGECFDPWTCSEKMRWIQRFQQITRGWADIAYSFLIGGDGRVYVARGWDAVGAHTKGHNMDTISVAFFGDFSHHLPTPRALRTFDKLLQCGVALVRLRYVSMVITSRVTRKEFRQGTFAFATPKTVPSCGSISSSNISCLTSPPLKLAYISELVSCLGEGPSSAVVSTTYSYPKWKQRIGGNEWWQDSRLPKQMYRLLPACSSIKFVSRRVWGARPPKEWEKLKVQPVPRVFVHHTDGEECFNLWNCSEKMRCIQSFHQITRGWADIAYSFLIGGGGRVYVARGWDTAGAHTKGHNTDAISVAFFGNFSTHLPTRRALKTLHMLLQCGVALVRSHFVSVVMTSRGTWDKASARDFVLATVKTMPSCPSIKL</sequence>
<name>A0ACB7RZJ2_HYAAI</name>
<keyword evidence="2" id="KW-1185">Reference proteome</keyword>